<evidence type="ECO:0000313" key="3">
    <source>
        <dbReference type="Proteomes" id="UP001255416"/>
    </source>
</evidence>
<dbReference type="RefSeq" id="WP_316782777.1">
    <property type="nucleotide sequence ID" value="NZ_JASMWN010000046.1"/>
</dbReference>
<dbReference type="InterPro" id="IPR009506">
    <property type="entry name" value="YjiS-like"/>
</dbReference>
<feature type="domain" description="YjiS-like" evidence="1">
    <location>
        <begin position="23"/>
        <end position="54"/>
    </location>
</feature>
<keyword evidence="3" id="KW-1185">Reference proteome</keyword>
<dbReference type="Pfam" id="PF06568">
    <property type="entry name" value="YjiS-like"/>
    <property type="match status" value="1"/>
</dbReference>
<evidence type="ECO:0000259" key="1">
    <source>
        <dbReference type="Pfam" id="PF06568"/>
    </source>
</evidence>
<dbReference type="Proteomes" id="UP001255416">
    <property type="component" value="Unassembled WGS sequence"/>
</dbReference>
<evidence type="ECO:0000313" key="2">
    <source>
        <dbReference type="EMBL" id="MDU9007106.1"/>
    </source>
</evidence>
<dbReference type="EMBL" id="JASMWN010000046">
    <property type="protein sequence ID" value="MDU9007106.1"/>
    <property type="molecule type" value="Genomic_DNA"/>
</dbReference>
<comment type="caution">
    <text evidence="2">The sequence shown here is derived from an EMBL/GenBank/DDBJ whole genome shotgun (WGS) entry which is preliminary data.</text>
</comment>
<sequence>MTFMDQSHATQGRPATRRHTASLINWWRERQRLKRDYRKLPQMPDHLLRDVGLEHLIELKPDTPYRHRLL</sequence>
<accession>A0ABU3VLQ3</accession>
<proteinExistence type="predicted"/>
<protein>
    <submittedName>
        <fullName evidence="2">DUF1127 domain-containing protein</fullName>
    </submittedName>
</protein>
<reference evidence="3" key="1">
    <citation type="submission" date="2023-05" db="EMBL/GenBank/DDBJ databases">
        <title>Sedimentitalea sp. nov. JM2-8.</title>
        <authorList>
            <person name="Huang J."/>
        </authorList>
    </citation>
    <scope>NUCLEOTIDE SEQUENCE [LARGE SCALE GENOMIC DNA]</scope>
    <source>
        <strain evidence="3">KHS03</strain>
    </source>
</reference>
<name>A0ABU3VLQ3_9RHOB</name>
<gene>
    <name evidence="2" type="ORF">QO231_25125</name>
</gene>
<organism evidence="2 3">
    <name type="scientific">Sedimentitalea todarodis</name>
    <dbReference type="NCBI Taxonomy" id="1631240"/>
    <lineage>
        <taxon>Bacteria</taxon>
        <taxon>Pseudomonadati</taxon>
        <taxon>Pseudomonadota</taxon>
        <taxon>Alphaproteobacteria</taxon>
        <taxon>Rhodobacterales</taxon>
        <taxon>Paracoccaceae</taxon>
        <taxon>Sedimentitalea</taxon>
    </lineage>
</organism>